<comment type="caution">
    <text evidence="2">The sequence shown here is derived from an EMBL/GenBank/DDBJ whole genome shotgun (WGS) entry which is preliminary data.</text>
</comment>
<proteinExistence type="predicted"/>
<gene>
    <name evidence="2" type="ORF">DPMN_185224</name>
</gene>
<organism evidence="2 3">
    <name type="scientific">Dreissena polymorpha</name>
    <name type="common">Zebra mussel</name>
    <name type="synonym">Mytilus polymorpha</name>
    <dbReference type="NCBI Taxonomy" id="45954"/>
    <lineage>
        <taxon>Eukaryota</taxon>
        <taxon>Metazoa</taxon>
        <taxon>Spiralia</taxon>
        <taxon>Lophotrochozoa</taxon>
        <taxon>Mollusca</taxon>
        <taxon>Bivalvia</taxon>
        <taxon>Autobranchia</taxon>
        <taxon>Heteroconchia</taxon>
        <taxon>Euheterodonta</taxon>
        <taxon>Imparidentia</taxon>
        <taxon>Neoheterodontei</taxon>
        <taxon>Myida</taxon>
        <taxon>Dreissenoidea</taxon>
        <taxon>Dreissenidae</taxon>
        <taxon>Dreissena</taxon>
    </lineage>
</organism>
<evidence type="ECO:0000313" key="2">
    <source>
        <dbReference type="EMBL" id="KAH3750694.1"/>
    </source>
</evidence>
<evidence type="ECO:0000256" key="1">
    <source>
        <dbReference type="SAM" id="MobiDB-lite"/>
    </source>
</evidence>
<evidence type="ECO:0000313" key="3">
    <source>
        <dbReference type="Proteomes" id="UP000828390"/>
    </source>
</evidence>
<name>A0A9D4DN74_DREPO</name>
<keyword evidence="3" id="KW-1185">Reference proteome</keyword>
<sequence>MKTQPWTKQKKIAGKPQQIVQSGQLGLKRKRNRKHLRLEAQSRGLESMHRKT</sequence>
<dbReference type="EMBL" id="JAIWYP010000010">
    <property type="protein sequence ID" value="KAH3750694.1"/>
    <property type="molecule type" value="Genomic_DNA"/>
</dbReference>
<dbReference type="Proteomes" id="UP000828390">
    <property type="component" value="Unassembled WGS sequence"/>
</dbReference>
<feature type="compositionally biased region" description="Basic residues" evidence="1">
    <location>
        <begin position="27"/>
        <end position="36"/>
    </location>
</feature>
<dbReference type="AlphaFoldDB" id="A0A9D4DN74"/>
<feature type="region of interest" description="Disordered" evidence="1">
    <location>
        <begin position="1"/>
        <end position="52"/>
    </location>
</feature>
<reference evidence="2" key="2">
    <citation type="submission" date="2020-11" db="EMBL/GenBank/DDBJ databases">
        <authorList>
            <person name="McCartney M.A."/>
            <person name="Auch B."/>
            <person name="Kono T."/>
            <person name="Mallez S."/>
            <person name="Becker A."/>
            <person name="Gohl D.M."/>
            <person name="Silverstein K.A.T."/>
            <person name="Koren S."/>
            <person name="Bechman K.B."/>
            <person name="Herman A."/>
            <person name="Abrahante J.E."/>
            <person name="Garbe J."/>
        </authorList>
    </citation>
    <scope>NUCLEOTIDE SEQUENCE</scope>
    <source>
        <strain evidence="2">Duluth1</strain>
        <tissue evidence="2">Whole animal</tissue>
    </source>
</reference>
<protein>
    <submittedName>
        <fullName evidence="2">Uncharacterized protein</fullName>
    </submittedName>
</protein>
<accession>A0A9D4DN74</accession>
<reference evidence="2" key="1">
    <citation type="journal article" date="2019" name="bioRxiv">
        <title>The Genome of the Zebra Mussel, Dreissena polymorpha: A Resource for Invasive Species Research.</title>
        <authorList>
            <person name="McCartney M.A."/>
            <person name="Auch B."/>
            <person name="Kono T."/>
            <person name="Mallez S."/>
            <person name="Zhang Y."/>
            <person name="Obille A."/>
            <person name="Becker A."/>
            <person name="Abrahante J.E."/>
            <person name="Garbe J."/>
            <person name="Badalamenti J.P."/>
            <person name="Herman A."/>
            <person name="Mangelson H."/>
            <person name="Liachko I."/>
            <person name="Sullivan S."/>
            <person name="Sone E.D."/>
            <person name="Koren S."/>
            <person name="Silverstein K.A.T."/>
            <person name="Beckman K.B."/>
            <person name="Gohl D.M."/>
        </authorList>
    </citation>
    <scope>NUCLEOTIDE SEQUENCE</scope>
    <source>
        <strain evidence="2">Duluth1</strain>
        <tissue evidence="2">Whole animal</tissue>
    </source>
</reference>